<dbReference type="InterPro" id="IPR023860">
    <property type="entry name" value="FeFe-hyd_TM1266"/>
</dbReference>
<proteinExistence type="predicted"/>
<dbReference type="Pfam" id="PF21699">
    <property type="entry name" value="TM1266-like"/>
    <property type="match status" value="1"/>
</dbReference>
<dbReference type="RefSeq" id="WP_243650641.1">
    <property type="nucleotide sequence ID" value="NZ_DAIMLW010000224.1"/>
</dbReference>
<dbReference type="InterPro" id="IPR045865">
    <property type="entry name" value="ACT-like_dom_sf"/>
</dbReference>
<accession>A0A4R1PZP4</accession>
<dbReference type="Gene3D" id="3.30.70.1150">
    <property type="entry name" value="ACT-like. Chain A, domain 2"/>
    <property type="match status" value="1"/>
</dbReference>
<reference evidence="1 2" key="1">
    <citation type="submission" date="2019-03" db="EMBL/GenBank/DDBJ databases">
        <title>Genomic Encyclopedia of Type Strains, Phase IV (KMG-IV): sequencing the most valuable type-strain genomes for metagenomic binning, comparative biology and taxonomic classification.</title>
        <authorList>
            <person name="Goeker M."/>
        </authorList>
    </citation>
    <scope>NUCLEOTIDE SEQUENCE [LARGE SCALE GENOMIC DNA]</scope>
    <source>
        <strain evidence="1 2">DSM 15969</strain>
    </source>
</reference>
<organism evidence="1 2">
    <name type="scientific">Anaerospora hongkongensis</name>
    <dbReference type="NCBI Taxonomy" id="244830"/>
    <lineage>
        <taxon>Bacteria</taxon>
        <taxon>Bacillati</taxon>
        <taxon>Bacillota</taxon>
        <taxon>Negativicutes</taxon>
        <taxon>Selenomonadales</taxon>
        <taxon>Sporomusaceae</taxon>
        <taxon>Anaerospora</taxon>
    </lineage>
</organism>
<gene>
    <name evidence="1" type="ORF">EV210_11668</name>
</gene>
<dbReference type="NCBIfam" id="TIGR03959">
    <property type="entry name" value="hyd_TM1266"/>
    <property type="match status" value="1"/>
</dbReference>
<sequence>MMTKRIGVIGIVIDEPKHISDKVNTLLSQYGSMIIGRMGIPRHDENVGVIALIIEGTTDDVGAFTGKLGNLPGVTVKSALTARKATE</sequence>
<dbReference type="InterPro" id="IPR027271">
    <property type="entry name" value="Acetolactate_synth/TF_NikR_C"/>
</dbReference>
<keyword evidence="2" id="KW-1185">Reference proteome</keyword>
<protein>
    <submittedName>
        <fullName evidence="1">Putative iron-only hydrogenase system regulator</fullName>
    </submittedName>
</protein>
<dbReference type="SUPFAM" id="SSF55021">
    <property type="entry name" value="ACT-like"/>
    <property type="match status" value="1"/>
</dbReference>
<evidence type="ECO:0000313" key="1">
    <source>
        <dbReference type="EMBL" id="TCL33966.1"/>
    </source>
</evidence>
<dbReference type="EMBL" id="SLUI01000016">
    <property type="protein sequence ID" value="TCL33966.1"/>
    <property type="molecule type" value="Genomic_DNA"/>
</dbReference>
<name>A0A4R1PZP4_9FIRM</name>
<dbReference type="AlphaFoldDB" id="A0A4R1PZP4"/>
<comment type="caution">
    <text evidence="1">The sequence shown here is derived from an EMBL/GenBank/DDBJ whole genome shotgun (WGS) entry which is preliminary data.</text>
</comment>
<dbReference type="Proteomes" id="UP000295063">
    <property type="component" value="Unassembled WGS sequence"/>
</dbReference>
<evidence type="ECO:0000313" key="2">
    <source>
        <dbReference type="Proteomes" id="UP000295063"/>
    </source>
</evidence>